<sequence>MSVIDPRDKHRFGEDATSLIYSHASATAKKHGVELVVESDYLRINGFEARRRDGVIEVDGITAEIDDEQWEAFITLALNHFVNTQQPPRGEALRQILFAIGATPRE</sequence>
<dbReference type="Proteomes" id="UP000651120">
    <property type="component" value="Unassembled WGS sequence"/>
</dbReference>
<organism evidence="1 2">
    <name type="scientific">Pyrobaculum aerophilum</name>
    <dbReference type="NCBI Taxonomy" id="13773"/>
    <lineage>
        <taxon>Archaea</taxon>
        <taxon>Thermoproteota</taxon>
        <taxon>Thermoprotei</taxon>
        <taxon>Thermoproteales</taxon>
        <taxon>Thermoproteaceae</taxon>
        <taxon>Pyrobaculum</taxon>
    </lineage>
</organism>
<protein>
    <submittedName>
        <fullName evidence="1">Uncharacterized protein</fullName>
    </submittedName>
</protein>
<reference evidence="1" key="1">
    <citation type="journal article" date="2020" name="bioRxiv">
        <title>A rank-normalized archaeal taxonomy based on genome phylogeny resolves widespread incomplete and uneven classifications.</title>
        <authorList>
            <person name="Rinke C."/>
            <person name="Chuvochina M."/>
            <person name="Mussig A.J."/>
            <person name="Chaumeil P.-A."/>
            <person name="Waite D.W."/>
            <person name="Whitman W.B."/>
            <person name="Parks D.H."/>
            <person name="Hugenholtz P."/>
        </authorList>
    </citation>
    <scope>NUCLEOTIDE SEQUENCE</scope>
    <source>
        <strain evidence="1">UBA8839</strain>
    </source>
</reference>
<gene>
    <name evidence="1" type="ORF">HA333_06025</name>
</gene>
<name>A0A832SRQ1_9CREN</name>
<dbReference type="AlphaFoldDB" id="A0A832SRQ1"/>
<proteinExistence type="predicted"/>
<dbReference type="RefSeq" id="WP_011008710.1">
    <property type="nucleotide sequence ID" value="NZ_DAIOPL010000002.1"/>
</dbReference>
<dbReference type="GeneID" id="1464583"/>
<dbReference type="EMBL" id="DUJP01000027">
    <property type="protein sequence ID" value="HII47001.1"/>
    <property type="molecule type" value="Genomic_DNA"/>
</dbReference>
<comment type="caution">
    <text evidence="1">The sequence shown here is derived from an EMBL/GenBank/DDBJ whole genome shotgun (WGS) entry which is preliminary data.</text>
</comment>
<accession>A0A832SRQ1</accession>
<evidence type="ECO:0000313" key="2">
    <source>
        <dbReference type="Proteomes" id="UP000651120"/>
    </source>
</evidence>
<evidence type="ECO:0000313" key="1">
    <source>
        <dbReference type="EMBL" id="HII47001.1"/>
    </source>
</evidence>
<dbReference type="OMA" id="IYSHASA"/>